<evidence type="ECO:0000313" key="1">
    <source>
        <dbReference type="EMBL" id="EXB47724.1"/>
    </source>
</evidence>
<dbReference type="AlphaFoldDB" id="W9QZX7"/>
<dbReference type="EMBL" id="KE343933">
    <property type="protein sequence ID" value="EXB47724.1"/>
    <property type="molecule type" value="Genomic_DNA"/>
</dbReference>
<dbReference type="Proteomes" id="UP000030645">
    <property type="component" value="Unassembled WGS sequence"/>
</dbReference>
<name>W9QZX7_9ROSA</name>
<proteinExistence type="predicted"/>
<gene>
    <name evidence="1" type="ORF">L484_010510</name>
</gene>
<accession>W9QZX7</accession>
<keyword evidence="2" id="KW-1185">Reference proteome</keyword>
<organism evidence="1 2">
    <name type="scientific">Morus notabilis</name>
    <dbReference type="NCBI Taxonomy" id="981085"/>
    <lineage>
        <taxon>Eukaryota</taxon>
        <taxon>Viridiplantae</taxon>
        <taxon>Streptophyta</taxon>
        <taxon>Embryophyta</taxon>
        <taxon>Tracheophyta</taxon>
        <taxon>Spermatophyta</taxon>
        <taxon>Magnoliopsida</taxon>
        <taxon>eudicotyledons</taxon>
        <taxon>Gunneridae</taxon>
        <taxon>Pentapetalae</taxon>
        <taxon>rosids</taxon>
        <taxon>fabids</taxon>
        <taxon>Rosales</taxon>
        <taxon>Moraceae</taxon>
        <taxon>Moreae</taxon>
        <taxon>Morus</taxon>
    </lineage>
</organism>
<protein>
    <submittedName>
        <fullName evidence="1">Uncharacterized protein</fullName>
    </submittedName>
</protein>
<sequence>MAQSLIDFCLAKNLIDVLDGVEHSLAALVAADGAAAMEHRTEGDRRRGLRGEGTEVAESYSLGEAFDERKELWRRVVVEDWEAAMAILWFSL</sequence>
<evidence type="ECO:0000313" key="2">
    <source>
        <dbReference type="Proteomes" id="UP000030645"/>
    </source>
</evidence>
<reference evidence="2" key="1">
    <citation type="submission" date="2013-01" db="EMBL/GenBank/DDBJ databases">
        <title>Draft Genome Sequence of a Mulberry Tree, Morus notabilis C.K. Schneid.</title>
        <authorList>
            <person name="He N."/>
            <person name="Zhao S."/>
        </authorList>
    </citation>
    <scope>NUCLEOTIDE SEQUENCE</scope>
</reference>